<keyword evidence="3" id="KW-1185">Reference proteome</keyword>
<feature type="chain" id="PRO_5038662375" evidence="1">
    <location>
        <begin position="31"/>
        <end position="224"/>
    </location>
</feature>
<evidence type="ECO:0000256" key="1">
    <source>
        <dbReference type="SAM" id="SignalP"/>
    </source>
</evidence>
<reference evidence="2 3" key="1">
    <citation type="journal article" date="2015" name="Genome Biol. Evol.">
        <title>Comparative Genomics of Listeria Sensu Lato: Genus-Wide Differences in Evolutionary Dynamics and the Progressive Gain of Complex, Potentially Pathogenicity-Related Traits through Lateral Gene Transfer.</title>
        <authorList>
            <person name="Chiara M."/>
            <person name="Caruso M."/>
            <person name="D'Erchia A.M."/>
            <person name="Manzari C."/>
            <person name="Fraccalvieri R."/>
            <person name="Goffredo E."/>
            <person name="Latorre L."/>
            <person name="Miccolupo A."/>
            <person name="Padalino I."/>
            <person name="Santagada G."/>
            <person name="Chiocco D."/>
            <person name="Pesole G."/>
            <person name="Horner D.S."/>
            <person name="Parisi A."/>
        </authorList>
    </citation>
    <scope>NUCLEOTIDE SEQUENCE [LARGE SCALE GENOMIC DNA]</scope>
    <source>
        <strain evidence="2 3">1991</strain>
    </source>
</reference>
<accession>A0A0J8GC22</accession>
<proteinExistence type="predicted"/>
<evidence type="ECO:0000313" key="2">
    <source>
        <dbReference type="EMBL" id="KMT60222.1"/>
    </source>
</evidence>
<organism evidence="2 3">
    <name type="scientific">Listeria fleischmannii 1991</name>
    <dbReference type="NCBI Taxonomy" id="1430899"/>
    <lineage>
        <taxon>Bacteria</taxon>
        <taxon>Bacillati</taxon>
        <taxon>Bacillota</taxon>
        <taxon>Bacilli</taxon>
        <taxon>Bacillales</taxon>
        <taxon>Listeriaceae</taxon>
        <taxon>Listeria</taxon>
    </lineage>
</organism>
<sequence length="224" mass="25080">MNKKKLAKMMITPVLVAGMMVMALPAGTQAEAVEKVESRGISVYERGVLKINGTAATSGIKYDAKNNAIGVLSLNYYAQYGFGGGLADQTYYTLKLPQEFEQISKTDSFKKAVTAKFRQKATGITMKKYNYMQQDFYVEDNTLIFKNPRFSYIVESRILVDVNIDLGKVINETGMHIPRAKDTASRYRFMGQNVQNTNLINWNVLFGSDNDAKTTYSIMDPLGL</sequence>
<dbReference type="AlphaFoldDB" id="A0A0J8GC22"/>
<feature type="signal peptide" evidence="1">
    <location>
        <begin position="1"/>
        <end position="30"/>
    </location>
</feature>
<keyword evidence="1" id="KW-0732">Signal</keyword>
<gene>
    <name evidence="2" type="ORF">X560_1148</name>
</gene>
<dbReference type="Proteomes" id="UP000052258">
    <property type="component" value="Unassembled WGS sequence"/>
</dbReference>
<name>A0A0J8GC22_9LIST</name>
<dbReference type="RefSeq" id="WP_007474841.1">
    <property type="nucleotide sequence ID" value="NZ_KQ130613.1"/>
</dbReference>
<dbReference type="PATRIC" id="fig|1430899.3.peg.1183"/>
<dbReference type="EMBL" id="AZHO01000011">
    <property type="protein sequence ID" value="KMT60222.1"/>
    <property type="molecule type" value="Genomic_DNA"/>
</dbReference>
<evidence type="ECO:0000313" key="3">
    <source>
        <dbReference type="Proteomes" id="UP000052258"/>
    </source>
</evidence>
<comment type="caution">
    <text evidence="2">The sequence shown here is derived from an EMBL/GenBank/DDBJ whole genome shotgun (WGS) entry which is preliminary data.</text>
</comment>
<protein>
    <submittedName>
        <fullName evidence="2">Uncharacterized protein</fullName>
    </submittedName>
</protein>
<dbReference type="OrthoDB" id="2191864at2"/>